<evidence type="ECO:0000256" key="1">
    <source>
        <dbReference type="SAM" id="MobiDB-lite"/>
    </source>
</evidence>
<protein>
    <submittedName>
        <fullName evidence="2">Uncharacterized protein</fullName>
    </submittedName>
</protein>
<accession>A0A7S4PVJ7</accession>
<feature type="compositionally biased region" description="Low complexity" evidence="1">
    <location>
        <begin position="293"/>
        <end position="313"/>
    </location>
</feature>
<organism evidence="2">
    <name type="scientific">Alexandrium monilatum</name>
    <dbReference type="NCBI Taxonomy" id="311494"/>
    <lineage>
        <taxon>Eukaryota</taxon>
        <taxon>Sar</taxon>
        <taxon>Alveolata</taxon>
        <taxon>Dinophyceae</taxon>
        <taxon>Gonyaulacales</taxon>
        <taxon>Pyrocystaceae</taxon>
        <taxon>Alexandrium</taxon>
    </lineage>
</organism>
<feature type="compositionally biased region" description="Pro residues" evidence="1">
    <location>
        <begin position="283"/>
        <end position="292"/>
    </location>
</feature>
<name>A0A7S4PVJ7_9DINO</name>
<dbReference type="EMBL" id="HBNR01005601">
    <property type="protein sequence ID" value="CAE4564127.1"/>
    <property type="molecule type" value="Transcribed_RNA"/>
</dbReference>
<gene>
    <name evidence="2" type="ORF">AMON00008_LOCUS3746</name>
</gene>
<dbReference type="AlphaFoldDB" id="A0A7S4PVJ7"/>
<reference evidence="2" key="1">
    <citation type="submission" date="2021-01" db="EMBL/GenBank/DDBJ databases">
        <authorList>
            <person name="Corre E."/>
            <person name="Pelletier E."/>
            <person name="Niang G."/>
            <person name="Scheremetjew M."/>
            <person name="Finn R."/>
            <person name="Kale V."/>
            <person name="Holt S."/>
            <person name="Cochrane G."/>
            <person name="Meng A."/>
            <person name="Brown T."/>
            <person name="Cohen L."/>
        </authorList>
    </citation>
    <scope>NUCLEOTIDE SEQUENCE</scope>
    <source>
        <strain evidence="2">CCMP3105</strain>
    </source>
</reference>
<proteinExistence type="predicted"/>
<evidence type="ECO:0000313" key="2">
    <source>
        <dbReference type="EMBL" id="CAE4564127.1"/>
    </source>
</evidence>
<sequence length="368" mass="41073">MCEGAMDEDGTPLPCDRVQWLQQMASLRNERELRGVSERIEQELERRAAQAAYERYACEWREWWDARRAERAEGLRVRLHTPARRRRERAAANLRDLQAQDSAAAAEDQRRSEARAWASAQGRATEAARRRAEGEAREARAAAAIARARELELERVEEELLRQDRLAQRRAGAVATLAEERLRRSEAQRARSVETEARLQSLQLRDEEERREREAAWDAGMARAGRVEERRSRAVQDMARVRRDTACKADMLREVADRALASNRTESLRRVLEAIAGGAPSSPGGPPRPPRPASAGGRRPSSSGTTLRPALRAALRDGAARPEVPPPSPLTWLEHGEKPLSLSASTELPSTCCAASVMETTGSVSSER</sequence>
<feature type="region of interest" description="Disordered" evidence="1">
    <location>
        <begin position="275"/>
        <end position="348"/>
    </location>
</feature>